<accession>A0ABQ9HIS9</accession>
<reference evidence="1 2" key="1">
    <citation type="submission" date="2023-02" db="EMBL/GenBank/DDBJ databases">
        <title>LHISI_Scaffold_Assembly.</title>
        <authorList>
            <person name="Stuart O.P."/>
            <person name="Cleave R."/>
            <person name="Magrath M.J.L."/>
            <person name="Mikheyev A.S."/>
        </authorList>
    </citation>
    <scope>NUCLEOTIDE SEQUENCE [LARGE SCALE GENOMIC DNA]</scope>
    <source>
        <strain evidence="1">Daus_M_001</strain>
        <tissue evidence="1">Leg muscle</tissue>
    </source>
</reference>
<protein>
    <submittedName>
        <fullName evidence="1">Uncharacterized protein</fullName>
    </submittedName>
</protein>
<gene>
    <name evidence="1" type="ORF">PR048_016037</name>
</gene>
<comment type="caution">
    <text evidence="1">The sequence shown here is derived from an EMBL/GenBank/DDBJ whole genome shotgun (WGS) entry which is preliminary data.</text>
</comment>
<name>A0ABQ9HIS9_9NEOP</name>
<evidence type="ECO:0000313" key="2">
    <source>
        <dbReference type="Proteomes" id="UP001159363"/>
    </source>
</evidence>
<keyword evidence="2" id="KW-1185">Reference proteome</keyword>
<proteinExistence type="predicted"/>
<organism evidence="1 2">
    <name type="scientific">Dryococelus australis</name>
    <dbReference type="NCBI Taxonomy" id="614101"/>
    <lineage>
        <taxon>Eukaryota</taxon>
        <taxon>Metazoa</taxon>
        <taxon>Ecdysozoa</taxon>
        <taxon>Arthropoda</taxon>
        <taxon>Hexapoda</taxon>
        <taxon>Insecta</taxon>
        <taxon>Pterygota</taxon>
        <taxon>Neoptera</taxon>
        <taxon>Polyneoptera</taxon>
        <taxon>Phasmatodea</taxon>
        <taxon>Verophasmatodea</taxon>
        <taxon>Anareolatae</taxon>
        <taxon>Phasmatidae</taxon>
        <taxon>Eurycanthinae</taxon>
        <taxon>Dryococelus</taxon>
    </lineage>
</organism>
<sequence length="112" mass="13197">MLGLKDPSGILMHWSLQLSEYVYKIQYCPGRKHENADCTIRRVRLIEASAEENLSAEQQNDEECQLFRQQSRFVQQEEILKECYDLWLVTEVKKLQIVRLLKDIGGKIIDNQ</sequence>
<dbReference type="Proteomes" id="UP001159363">
    <property type="component" value="Chromosome 4"/>
</dbReference>
<evidence type="ECO:0000313" key="1">
    <source>
        <dbReference type="EMBL" id="KAJ8884180.1"/>
    </source>
</evidence>
<dbReference type="EMBL" id="JARBHB010000005">
    <property type="protein sequence ID" value="KAJ8884180.1"/>
    <property type="molecule type" value="Genomic_DNA"/>
</dbReference>